<name>A0A5B9N5V5_9CAUD</name>
<evidence type="ECO:0000313" key="1">
    <source>
        <dbReference type="EMBL" id="QEG08869.1"/>
    </source>
</evidence>
<evidence type="ECO:0000313" key="2">
    <source>
        <dbReference type="Proteomes" id="UP000325103"/>
    </source>
</evidence>
<dbReference type="Proteomes" id="UP000325103">
    <property type="component" value="Segment"/>
</dbReference>
<reference evidence="1 2" key="1">
    <citation type="submission" date="2019-04" db="EMBL/GenBank/DDBJ databases">
        <title>Nine Novel Phages from a Plateau Lake in Southwest China Provide Insights into Aeromonas Phage Diversity.</title>
        <authorList>
            <person name="Xiao W."/>
            <person name="Bai M."/>
            <person name="Wang Y."/>
            <person name="Cui X."/>
        </authorList>
    </citation>
    <scope>NUCLEOTIDE SEQUENCE [LARGE SCALE GENOMIC DNA]</scope>
</reference>
<dbReference type="RefSeq" id="YP_009846953.1">
    <property type="nucleotide sequence ID" value="NC_048772.1"/>
</dbReference>
<dbReference type="KEGG" id="vg:55617325"/>
<organism evidence="1 2">
    <name type="scientific">Aeromonas phage 4L372XY</name>
    <dbReference type="NCBI Taxonomy" id="2588520"/>
    <lineage>
        <taxon>Viruses</taxon>
        <taxon>Duplodnaviria</taxon>
        <taxon>Heunggongvirae</taxon>
        <taxon>Uroviricota</taxon>
        <taxon>Caudoviricetes</taxon>
        <taxon>Plateaulakevirus</taxon>
        <taxon>Plateaulakevirus pv4L372XY</taxon>
    </lineage>
</organism>
<keyword evidence="2" id="KW-1185">Reference proteome</keyword>
<dbReference type="GeneID" id="55617325"/>
<dbReference type="EMBL" id="MK813941">
    <property type="protein sequence ID" value="QEG08869.1"/>
    <property type="molecule type" value="Genomic_DNA"/>
</dbReference>
<accession>A0A5B9N5V5</accession>
<proteinExistence type="predicted"/>
<gene>
    <name evidence="1" type="primary">4L372XY_154</name>
</gene>
<protein>
    <submittedName>
        <fullName evidence="1">Uncharacterized protein</fullName>
    </submittedName>
</protein>
<sequence length="103" mass="12332">MVKERHNVTGVFSFFFETYEGWDQVDDFVWGFYKPSGFGEIFNVDEKDFDYIEIDIDKGIAAIYPVREDEEYDYSYINEDQPFPDGCVVKKIYQIRSDFMENK</sequence>